<dbReference type="EMBL" id="CP003060">
    <property type="protein sequence ID" value="AEP29888.1"/>
    <property type="molecule type" value="Genomic_DNA"/>
</dbReference>
<protein>
    <submittedName>
        <fullName evidence="1">Uncharacterized protein</fullName>
    </submittedName>
</protein>
<dbReference type="KEGG" id="gni:GNIT_1775"/>
<evidence type="ECO:0000313" key="2">
    <source>
        <dbReference type="Proteomes" id="UP000009282"/>
    </source>
</evidence>
<dbReference type="AlphaFoldDB" id="G4QGU3"/>
<gene>
    <name evidence="1" type="ordered locus">GNIT_1775</name>
</gene>
<name>G4QGU3_GLANF</name>
<proteinExistence type="predicted"/>
<dbReference type="HOGENOM" id="CLU_3310436_0_0_6"/>
<evidence type="ECO:0000313" key="1">
    <source>
        <dbReference type="EMBL" id="AEP29888.1"/>
    </source>
</evidence>
<sequence length="39" mass="4277">MPTLAKITSEPFTSGQRLFIEWIASVDKCSTNNKGQCSS</sequence>
<keyword evidence="2" id="KW-1185">Reference proteome</keyword>
<dbReference type="STRING" id="1085623.GNIT_1775"/>
<organism evidence="1 2">
    <name type="scientific">Glaciecola nitratireducens (strain JCM 12485 / KCTC 12276 / FR1064)</name>
    <dbReference type="NCBI Taxonomy" id="1085623"/>
    <lineage>
        <taxon>Bacteria</taxon>
        <taxon>Pseudomonadati</taxon>
        <taxon>Pseudomonadota</taxon>
        <taxon>Gammaproteobacteria</taxon>
        <taxon>Alteromonadales</taxon>
        <taxon>Alteromonadaceae</taxon>
        <taxon>Brumicola</taxon>
    </lineage>
</organism>
<reference evidence="1 2" key="1">
    <citation type="journal article" date="2011" name="J. Bacteriol.">
        <title>Complete genome sequence of seawater bacterium Glaciecola nitratireducens FR1064T.</title>
        <authorList>
            <person name="Bian F."/>
            <person name="Qin Q.L."/>
            <person name="Xie B.B."/>
            <person name="Shu Y.L."/>
            <person name="Zhang X.Y."/>
            <person name="Yu Y."/>
            <person name="Chen B."/>
            <person name="Chen X.L."/>
            <person name="Zhou B.C."/>
            <person name="Zhang Y.Z."/>
        </authorList>
    </citation>
    <scope>NUCLEOTIDE SEQUENCE [LARGE SCALE GENOMIC DNA]</scope>
    <source>
        <strain evidence="2">JCM 12485 / KCTC 12276 / FR1064</strain>
    </source>
</reference>
<accession>G4QGU3</accession>
<dbReference type="Proteomes" id="UP000009282">
    <property type="component" value="Chromosome"/>
</dbReference>